<dbReference type="OrthoDB" id="3283619at2"/>
<dbReference type="InterPro" id="IPR041307">
    <property type="entry name" value="WcbI"/>
</dbReference>
<protein>
    <recommendedName>
        <fullName evidence="1">Polysaccharide biosynthesis enzyme WcbI domain-containing protein</fullName>
    </recommendedName>
</protein>
<dbReference type="RefSeq" id="WP_121369688.1">
    <property type="nucleotide sequence ID" value="NZ_RBKS01000001.1"/>
</dbReference>
<reference evidence="2" key="1">
    <citation type="submission" date="2018-10" db="EMBL/GenBank/DDBJ databases">
        <title>Sequencing the genomes of 1000 actinobacteria strains.</title>
        <authorList>
            <person name="Klenk H.-P."/>
        </authorList>
    </citation>
    <scope>NUCLEOTIDE SEQUENCE [LARGE SCALE GENOMIC DNA]</scope>
    <source>
        <strain evidence="2">DSM 17894</strain>
    </source>
</reference>
<dbReference type="Pfam" id="PF18588">
    <property type="entry name" value="WcbI"/>
    <property type="match status" value="1"/>
</dbReference>
<feature type="domain" description="Polysaccharide biosynthesis enzyme WcbI" evidence="1">
    <location>
        <begin position="34"/>
        <end position="230"/>
    </location>
</feature>
<organism evidence="2 3">
    <name type="scientific">Frondihabitans australicus</name>
    <dbReference type="NCBI Taxonomy" id="386892"/>
    <lineage>
        <taxon>Bacteria</taxon>
        <taxon>Bacillati</taxon>
        <taxon>Actinomycetota</taxon>
        <taxon>Actinomycetes</taxon>
        <taxon>Micrococcales</taxon>
        <taxon>Microbacteriaceae</taxon>
        <taxon>Frondihabitans</taxon>
    </lineage>
</organism>
<name>A0A495IGM8_9MICO</name>
<accession>A0A495IGM8</accession>
<gene>
    <name evidence="2" type="ORF">C8E83_1951</name>
</gene>
<evidence type="ECO:0000313" key="3">
    <source>
        <dbReference type="Proteomes" id="UP000280008"/>
    </source>
</evidence>
<dbReference type="Gene3D" id="3.40.50.12080">
    <property type="match status" value="1"/>
</dbReference>
<dbReference type="EMBL" id="RBKS01000001">
    <property type="protein sequence ID" value="RKR74820.1"/>
    <property type="molecule type" value="Genomic_DNA"/>
</dbReference>
<comment type="caution">
    <text evidence="2">The sequence shown here is derived from an EMBL/GenBank/DDBJ whole genome shotgun (WGS) entry which is preliminary data.</text>
</comment>
<dbReference type="Proteomes" id="UP000280008">
    <property type="component" value="Unassembled WGS sequence"/>
</dbReference>
<keyword evidence="3" id="KW-1185">Reference proteome</keyword>
<proteinExistence type="predicted"/>
<evidence type="ECO:0000313" key="2">
    <source>
        <dbReference type="EMBL" id="RKR74820.1"/>
    </source>
</evidence>
<evidence type="ECO:0000259" key="1">
    <source>
        <dbReference type="Pfam" id="PF18588"/>
    </source>
</evidence>
<sequence length="315" mass="34680">MRPDVDPVAEADGRLRHYSDFYGLTEPVARERVVLVLGNCQAESLRIMLQGDDATTVRVPPVHELTARDMPFLERWLEAADLLVSQPVRDDYHGLPVGLRQTSARLGGRRGGLTIAVPVVRFAGLYPWHAIVRPPRDASIVPPVVEYHDLSTLAAAAGETLPPLVPATVRAVAEASIDELRRRESIWGTVVVSDLFERPGFELMRTMNHPGNAVWTALAERVRRRAGMRPTVHDPGRPLLDAVHAPRDAAVIDAWSLADEPTDHWLVGGAAVAVDEVRRAQLAWYTDNPDIVAAGIARHGSTLRLLRHSAVVRSR</sequence>
<dbReference type="AlphaFoldDB" id="A0A495IGM8"/>